<dbReference type="Pfam" id="PF00089">
    <property type="entry name" value="Trypsin"/>
    <property type="match status" value="1"/>
</dbReference>
<evidence type="ECO:0000256" key="11">
    <source>
        <dbReference type="RuleBase" id="RU363034"/>
    </source>
</evidence>
<name>A0A6M2DY62_XENCH</name>
<evidence type="ECO:0000256" key="2">
    <source>
        <dbReference type="ARBA" id="ARBA00022670"/>
    </source>
</evidence>
<reference evidence="14" key="1">
    <citation type="submission" date="2020-03" db="EMBL/GenBank/DDBJ databases">
        <title>Transcriptomic Profiling of the Digestive Tract of the Rat Flea, Xenopsylla cheopis, Following Blood Feeding and Infection with Yersinia pestis.</title>
        <authorList>
            <person name="Bland D.M."/>
            <person name="Martens C.A."/>
            <person name="Virtaneva K."/>
            <person name="Kanakabandi K."/>
            <person name="Long D."/>
            <person name="Rosenke R."/>
            <person name="Saturday G.A."/>
            <person name="Hoyt F.H."/>
            <person name="Bruno D.P."/>
            <person name="Ribeiro J.M.C."/>
            <person name="Hinnebusch J."/>
        </authorList>
    </citation>
    <scope>NUCLEOTIDE SEQUENCE</scope>
</reference>
<dbReference type="GO" id="GO:0004252">
    <property type="term" value="F:serine-type endopeptidase activity"/>
    <property type="evidence" value="ECO:0007669"/>
    <property type="project" value="UniProtKB-EC"/>
</dbReference>
<evidence type="ECO:0000256" key="5">
    <source>
        <dbReference type="ARBA" id="ARBA00022801"/>
    </source>
</evidence>
<dbReference type="PANTHER" id="PTHR24276:SF97">
    <property type="entry name" value="GH13245P2-RELATED"/>
    <property type="match status" value="1"/>
</dbReference>
<dbReference type="PROSITE" id="PS00135">
    <property type="entry name" value="TRYPSIN_SER"/>
    <property type="match status" value="1"/>
</dbReference>
<dbReference type="GO" id="GO:0006508">
    <property type="term" value="P:proteolysis"/>
    <property type="evidence" value="ECO:0007669"/>
    <property type="project" value="UniProtKB-KW"/>
</dbReference>
<keyword evidence="5 11" id="KW-0378">Hydrolase</keyword>
<dbReference type="InterPro" id="IPR001314">
    <property type="entry name" value="Peptidase_S1A"/>
</dbReference>
<proteinExistence type="inferred from homology"/>
<keyword evidence="6 11" id="KW-0720">Serine protease</keyword>
<evidence type="ECO:0000259" key="13">
    <source>
        <dbReference type="PROSITE" id="PS50240"/>
    </source>
</evidence>
<keyword evidence="7" id="KW-0865">Zymogen</keyword>
<feature type="chain" id="PRO_5026789958" description="trypsin" evidence="12">
    <location>
        <begin position="17"/>
        <end position="248"/>
    </location>
</feature>
<dbReference type="AlphaFoldDB" id="A0A6M2DY62"/>
<dbReference type="PROSITE" id="PS50240">
    <property type="entry name" value="TRYPSIN_DOM"/>
    <property type="match status" value="1"/>
</dbReference>
<feature type="domain" description="Peptidase S1" evidence="13">
    <location>
        <begin position="27"/>
        <end position="247"/>
    </location>
</feature>
<dbReference type="PRINTS" id="PR00722">
    <property type="entry name" value="CHYMOTRYPSIN"/>
</dbReference>
<dbReference type="EMBL" id="GIIL01007579">
    <property type="protein sequence ID" value="NOV51305.1"/>
    <property type="molecule type" value="Transcribed_RNA"/>
</dbReference>
<dbReference type="InterPro" id="IPR033116">
    <property type="entry name" value="TRYPSIN_SER"/>
</dbReference>
<protein>
    <recommendedName>
        <fullName evidence="10">trypsin</fullName>
        <ecNumber evidence="10">3.4.21.4</ecNumber>
    </recommendedName>
</protein>
<dbReference type="InterPro" id="IPR009003">
    <property type="entry name" value="Peptidase_S1_PA"/>
</dbReference>
<dbReference type="EC" id="3.4.21.4" evidence="10"/>
<dbReference type="InterPro" id="IPR050430">
    <property type="entry name" value="Peptidase_S1"/>
</dbReference>
<evidence type="ECO:0000256" key="12">
    <source>
        <dbReference type="SAM" id="SignalP"/>
    </source>
</evidence>
<evidence type="ECO:0000313" key="14">
    <source>
        <dbReference type="EMBL" id="NOV51305.1"/>
    </source>
</evidence>
<sequence length="248" mass="26051">MFLSTIVLALVACALGFPGSKMPDGRIVGGQDTTIEEHPYQVSLLSGSFHNCGGSIIAKNWILTAAHCIKSTDYNVRMGSTIKGQGGVVIKSKKQYRHPDYNSGTIDYDFGLIELEESITAGNGAGIVKLADAGVELKPGTQLTVTGWGSTGSGPVTNILQEVFVPHVAQDVCEKSYPGELTDRMFCAGYLGEGGKDSCQGDSGGPVVVNGIQHGIVSWGQGCALPNYPGVYAKVPAGRQWIKEISGV</sequence>
<keyword evidence="2 11" id="KW-0645">Protease</keyword>
<keyword evidence="3 12" id="KW-0732">Signal</keyword>
<keyword evidence="4" id="KW-0222">Digestion</keyword>
<evidence type="ECO:0000256" key="6">
    <source>
        <dbReference type="ARBA" id="ARBA00022825"/>
    </source>
</evidence>
<organism evidence="14">
    <name type="scientific">Xenopsylla cheopis</name>
    <name type="common">Oriental rat flea</name>
    <name type="synonym">Pulex cheopis</name>
    <dbReference type="NCBI Taxonomy" id="163159"/>
    <lineage>
        <taxon>Eukaryota</taxon>
        <taxon>Metazoa</taxon>
        <taxon>Ecdysozoa</taxon>
        <taxon>Arthropoda</taxon>
        <taxon>Hexapoda</taxon>
        <taxon>Insecta</taxon>
        <taxon>Pterygota</taxon>
        <taxon>Neoptera</taxon>
        <taxon>Endopterygota</taxon>
        <taxon>Siphonaptera</taxon>
        <taxon>Pulicidae</taxon>
        <taxon>Xenopsyllinae</taxon>
        <taxon>Xenopsylla</taxon>
    </lineage>
</organism>
<evidence type="ECO:0000256" key="3">
    <source>
        <dbReference type="ARBA" id="ARBA00022729"/>
    </source>
</evidence>
<dbReference type="Gene3D" id="2.40.10.10">
    <property type="entry name" value="Trypsin-like serine proteases"/>
    <property type="match status" value="1"/>
</dbReference>
<comment type="catalytic activity">
    <reaction evidence="9">
        <text>Preferential cleavage: Arg-|-Xaa, Lys-|-Xaa.</text>
        <dbReference type="EC" id="3.4.21.4"/>
    </reaction>
</comment>
<dbReference type="GO" id="GO:0007586">
    <property type="term" value="P:digestion"/>
    <property type="evidence" value="ECO:0007669"/>
    <property type="project" value="UniProtKB-KW"/>
</dbReference>
<evidence type="ECO:0000256" key="4">
    <source>
        <dbReference type="ARBA" id="ARBA00022757"/>
    </source>
</evidence>
<dbReference type="SMART" id="SM00020">
    <property type="entry name" value="Tryp_SPc"/>
    <property type="match status" value="1"/>
</dbReference>
<keyword evidence="8" id="KW-1015">Disulfide bond</keyword>
<dbReference type="InterPro" id="IPR001254">
    <property type="entry name" value="Trypsin_dom"/>
</dbReference>
<accession>A0A6M2DY62</accession>
<evidence type="ECO:0000256" key="9">
    <source>
        <dbReference type="ARBA" id="ARBA00036320"/>
    </source>
</evidence>
<dbReference type="InterPro" id="IPR043504">
    <property type="entry name" value="Peptidase_S1_PA_chymotrypsin"/>
</dbReference>
<evidence type="ECO:0000256" key="8">
    <source>
        <dbReference type="ARBA" id="ARBA00023157"/>
    </source>
</evidence>
<evidence type="ECO:0000256" key="7">
    <source>
        <dbReference type="ARBA" id="ARBA00023145"/>
    </source>
</evidence>
<feature type="signal peptide" evidence="12">
    <location>
        <begin position="1"/>
        <end position="16"/>
    </location>
</feature>
<dbReference type="FunFam" id="2.40.10.10:FF:000077">
    <property type="entry name" value="Predicted protein"/>
    <property type="match status" value="1"/>
</dbReference>
<dbReference type="PANTHER" id="PTHR24276">
    <property type="entry name" value="POLYSERASE-RELATED"/>
    <property type="match status" value="1"/>
</dbReference>
<evidence type="ECO:0000256" key="10">
    <source>
        <dbReference type="ARBA" id="ARBA00038868"/>
    </source>
</evidence>
<dbReference type="PROSITE" id="PS00134">
    <property type="entry name" value="TRYPSIN_HIS"/>
    <property type="match status" value="1"/>
</dbReference>
<dbReference type="SUPFAM" id="SSF50494">
    <property type="entry name" value="Trypsin-like serine proteases"/>
    <property type="match status" value="1"/>
</dbReference>
<comment type="similarity">
    <text evidence="1">Belongs to the peptidase S1 family.</text>
</comment>
<dbReference type="CDD" id="cd00190">
    <property type="entry name" value="Tryp_SPc"/>
    <property type="match status" value="1"/>
</dbReference>
<dbReference type="InterPro" id="IPR018114">
    <property type="entry name" value="TRYPSIN_HIS"/>
</dbReference>
<evidence type="ECO:0000256" key="1">
    <source>
        <dbReference type="ARBA" id="ARBA00007664"/>
    </source>
</evidence>